<evidence type="ECO:0000313" key="2">
    <source>
        <dbReference type="Proteomes" id="UP000075840"/>
    </source>
</evidence>
<dbReference type="EMBL" id="APCN01004224">
    <property type="status" value="NOT_ANNOTATED_CDS"/>
    <property type="molecule type" value="Genomic_DNA"/>
</dbReference>
<evidence type="ECO:0000313" key="1">
    <source>
        <dbReference type="EnsemblMetazoa" id="AARA000317-PA"/>
    </source>
</evidence>
<dbReference type="AlphaFoldDB" id="A0A182HGG4"/>
<protein>
    <submittedName>
        <fullName evidence="1">Uncharacterized protein</fullName>
    </submittedName>
</protein>
<dbReference type="Proteomes" id="UP000075840">
    <property type="component" value="Unassembled WGS sequence"/>
</dbReference>
<organism evidence="1 2">
    <name type="scientific">Anopheles arabiensis</name>
    <name type="common">Mosquito</name>
    <dbReference type="NCBI Taxonomy" id="7173"/>
    <lineage>
        <taxon>Eukaryota</taxon>
        <taxon>Metazoa</taxon>
        <taxon>Ecdysozoa</taxon>
        <taxon>Arthropoda</taxon>
        <taxon>Hexapoda</taxon>
        <taxon>Insecta</taxon>
        <taxon>Pterygota</taxon>
        <taxon>Neoptera</taxon>
        <taxon>Endopterygota</taxon>
        <taxon>Diptera</taxon>
        <taxon>Nematocera</taxon>
        <taxon>Culicoidea</taxon>
        <taxon>Culicidae</taxon>
        <taxon>Anophelinae</taxon>
        <taxon>Anopheles</taxon>
    </lineage>
</organism>
<name>A0A182HGG4_ANOAR</name>
<proteinExistence type="predicted"/>
<keyword evidence="2" id="KW-1185">Reference proteome</keyword>
<sequence length="208" mass="23076">MIQPTRVLLLAKEKTKQLRHSLEPSEKFTCKLDRFLTVYQGYNRLKPKLFPKRMSAMFPSDVVVASEGRPQTAFHPAFGTSASLKRHQQDWSEKYQRSRPGGAGGYAIAGTARERDAESGRLQIVAGTVDGGQIDKRKVYGGSVGRARKQHGRSPRRVVLRAANDSGADQSSDILCSSVFLTYREGLFFNTTKQQPAGAARERNCTDV</sequence>
<accession>A0A182HGG4</accession>
<reference evidence="1" key="1">
    <citation type="submission" date="2022-08" db="UniProtKB">
        <authorList>
            <consortium name="EnsemblMetazoa"/>
        </authorList>
    </citation>
    <scope>IDENTIFICATION</scope>
    <source>
        <strain evidence="1">Dongola</strain>
    </source>
</reference>
<dbReference type="EnsemblMetazoa" id="AARA000317-RA">
    <property type="protein sequence ID" value="AARA000317-PA"/>
    <property type="gene ID" value="AARA000317"/>
</dbReference>
<dbReference type="VEuPathDB" id="VectorBase:AARA000317"/>